<dbReference type="EMBL" id="JAFEKC020000006">
    <property type="protein sequence ID" value="KAK0513935.1"/>
    <property type="molecule type" value="Genomic_DNA"/>
</dbReference>
<sequence>MSFMRYYEDDSPPPPEFDKWQHELFGDFSNDLHAGLETALTSKYDLRPAAREASKLVTITWIDQDESGTYDPAGKRSPSPLPNSRKRRERYEHAEDDAPKRPKTSTWRMGRFRGSQMIVTFKITTEHGVAWQRSVGVAHDNWPQPLPSTYQMQSSGSSDDSSTDDNCKRLQPYEFRQRPRHDFPGASVFNGCELPDLADVTVGHPAARGCKGCFAKREDCPLLEEGSRYPCETCRADDIDCELIIQPPRKRACEVCSKRRLVCSYREEGSDHAQPCRECAKAGLKCVAGPLSGRTRIGPSLDQDRPGRKKGCTQCSRAKKWCSLKNKNPSLPCNLCRDNGEECSFEPLKRQFRKRRSKKKRRSQVSVEKELTSGALVKQDPKRFRTITTKLAHPINFNYVAKENDPLLCHWCDDLVHGLLGLGSVEVEVLNNEDGQGLTEVVDGHTAKGHLPSRMCGFCTLDRLKIAACKVHEVEPLADMEPACFDYNSVINWMAPGQAALAPFPWCSICPAPAFFACCSETDEIDVLGYGQDEADGKGCGLLLCESCAVTLVNEHDGVLEGLIDGLKEEEEEGGFSLRADADFLHPKGELLRRMAAA</sequence>
<comment type="caution">
    <text evidence="4">The sequence shown here is derived from an EMBL/GenBank/DDBJ whole genome shotgun (WGS) entry which is preliminary data.</text>
</comment>
<reference evidence="4" key="1">
    <citation type="submission" date="2023-03" db="EMBL/GenBank/DDBJ databases">
        <title>Complete genome of Cladonia borealis.</title>
        <authorList>
            <person name="Park H."/>
        </authorList>
    </citation>
    <scope>NUCLEOTIDE SEQUENCE</scope>
    <source>
        <strain evidence="4">ANT050790</strain>
    </source>
</reference>
<dbReference type="PROSITE" id="PS50048">
    <property type="entry name" value="ZN2_CY6_FUNGAL_2"/>
    <property type="match status" value="1"/>
</dbReference>
<proteinExistence type="predicted"/>
<evidence type="ECO:0000256" key="1">
    <source>
        <dbReference type="ARBA" id="ARBA00023242"/>
    </source>
</evidence>
<organism evidence="4 5">
    <name type="scientific">Cladonia borealis</name>
    <dbReference type="NCBI Taxonomy" id="184061"/>
    <lineage>
        <taxon>Eukaryota</taxon>
        <taxon>Fungi</taxon>
        <taxon>Dikarya</taxon>
        <taxon>Ascomycota</taxon>
        <taxon>Pezizomycotina</taxon>
        <taxon>Lecanoromycetes</taxon>
        <taxon>OSLEUM clade</taxon>
        <taxon>Lecanoromycetidae</taxon>
        <taxon>Lecanorales</taxon>
        <taxon>Lecanorineae</taxon>
        <taxon>Cladoniaceae</taxon>
        <taxon>Cladonia</taxon>
    </lineage>
</organism>
<evidence type="ECO:0000259" key="3">
    <source>
        <dbReference type="PROSITE" id="PS50048"/>
    </source>
</evidence>
<evidence type="ECO:0000313" key="5">
    <source>
        <dbReference type="Proteomes" id="UP001166286"/>
    </source>
</evidence>
<dbReference type="SMART" id="SM00066">
    <property type="entry name" value="GAL4"/>
    <property type="match status" value="2"/>
</dbReference>
<accession>A0AA39R507</accession>
<keyword evidence="1" id="KW-0539">Nucleus</keyword>
<dbReference type="AlphaFoldDB" id="A0AA39R507"/>
<protein>
    <recommendedName>
        <fullName evidence="3">Zn(2)-C6 fungal-type domain-containing protein</fullName>
    </recommendedName>
</protein>
<name>A0AA39R507_9LECA</name>
<feature type="domain" description="Zn(2)-C6 fungal-type" evidence="3">
    <location>
        <begin position="252"/>
        <end position="288"/>
    </location>
</feature>
<dbReference type="GO" id="GO:0000981">
    <property type="term" value="F:DNA-binding transcription factor activity, RNA polymerase II-specific"/>
    <property type="evidence" value="ECO:0007669"/>
    <property type="project" value="InterPro"/>
</dbReference>
<evidence type="ECO:0000313" key="4">
    <source>
        <dbReference type="EMBL" id="KAK0513935.1"/>
    </source>
</evidence>
<keyword evidence="5" id="KW-1185">Reference proteome</keyword>
<evidence type="ECO:0000256" key="2">
    <source>
        <dbReference type="SAM" id="MobiDB-lite"/>
    </source>
</evidence>
<feature type="region of interest" description="Disordered" evidence="2">
    <location>
        <begin position="1"/>
        <end position="20"/>
    </location>
</feature>
<feature type="region of interest" description="Disordered" evidence="2">
    <location>
        <begin position="67"/>
        <end position="108"/>
    </location>
</feature>
<gene>
    <name evidence="4" type="ORF">JMJ35_003657</name>
</gene>
<dbReference type="PROSITE" id="PS00463">
    <property type="entry name" value="ZN2_CY6_FUNGAL_1"/>
    <property type="match status" value="1"/>
</dbReference>
<dbReference type="InterPro" id="IPR001138">
    <property type="entry name" value="Zn2Cys6_DnaBD"/>
</dbReference>
<feature type="compositionally biased region" description="Basic and acidic residues" evidence="2">
    <location>
        <begin position="89"/>
        <end position="100"/>
    </location>
</feature>
<feature type="region of interest" description="Disordered" evidence="2">
    <location>
        <begin position="142"/>
        <end position="167"/>
    </location>
</feature>
<dbReference type="CDD" id="cd00067">
    <property type="entry name" value="GAL4"/>
    <property type="match status" value="1"/>
</dbReference>
<dbReference type="Proteomes" id="UP001166286">
    <property type="component" value="Unassembled WGS sequence"/>
</dbReference>
<dbReference type="GO" id="GO:0008270">
    <property type="term" value="F:zinc ion binding"/>
    <property type="evidence" value="ECO:0007669"/>
    <property type="project" value="InterPro"/>
</dbReference>